<reference evidence="2 3" key="1">
    <citation type="journal article" date="2024" name="J Genomics">
        <title>Draft genome sequencing and assembly of Favolaschia claudopus CIRM-BRFM 2984 isolated from oak limbs.</title>
        <authorList>
            <person name="Navarro D."/>
            <person name="Drula E."/>
            <person name="Chaduli D."/>
            <person name="Cazenave R."/>
            <person name="Ahrendt S."/>
            <person name="Wang J."/>
            <person name="Lipzen A."/>
            <person name="Daum C."/>
            <person name="Barry K."/>
            <person name="Grigoriev I.V."/>
            <person name="Favel A."/>
            <person name="Rosso M.N."/>
            <person name="Martin F."/>
        </authorList>
    </citation>
    <scope>NUCLEOTIDE SEQUENCE [LARGE SCALE GENOMIC DNA]</scope>
    <source>
        <strain evidence="2 3">CIRM-BRFM 2984</strain>
    </source>
</reference>
<organism evidence="2 3">
    <name type="scientific">Favolaschia claudopus</name>
    <dbReference type="NCBI Taxonomy" id="2862362"/>
    <lineage>
        <taxon>Eukaryota</taxon>
        <taxon>Fungi</taxon>
        <taxon>Dikarya</taxon>
        <taxon>Basidiomycota</taxon>
        <taxon>Agaricomycotina</taxon>
        <taxon>Agaricomycetes</taxon>
        <taxon>Agaricomycetidae</taxon>
        <taxon>Agaricales</taxon>
        <taxon>Marasmiineae</taxon>
        <taxon>Mycenaceae</taxon>
        <taxon>Favolaschia</taxon>
    </lineage>
</organism>
<proteinExistence type="predicted"/>
<dbReference type="EMBL" id="JAWWNJ010000188">
    <property type="protein sequence ID" value="KAK6974052.1"/>
    <property type="molecule type" value="Genomic_DNA"/>
</dbReference>
<accession>A0AAV9Z6T8</accession>
<feature type="compositionally biased region" description="Polar residues" evidence="1">
    <location>
        <begin position="20"/>
        <end position="38"/>
    </location>
</feature>
<gene>
    <name evidence="2" type="ORF">R3P38DRAFT_3483041</name>
</gene>
<evidence type="ECO:0000313" key="2">
    <source>
        <dbReference type="EMBL" id="KAK6974052.1"/>
    </source>
</evidence>
<protein>
    <submittedName>
        <fullName evidence="2">Uncharacterized protein</fullName>
    </submittedName>
</protein>
<feature type="compositionally biased region" description="Basic and acidic residues" evidence="1">
    <location>
        <begin position="39"/>
        <end position="49"/>
    </location>
</feature>
<feature type="region of interest" description="Disordered" evidence="1">
    <location>
        <begin position="17"/>
        <end position="54"/>
    </location>
</feature>
<evidence type="ECO:0000256" key="1">
    <source>
        <dbReference type="SAM" id="MobiDB-lite"/>
    </source>
</evidence>
<sequence length="145" mass="16067">MNALKALLARWFTRIPRRNPGQNQSGRNTTAVAISQHSESADSTHKKPESPNTVLQSNHLRTLKSGLILLLSKVEPMLEGSPFQIPFNVVNTVIDLATAVSENDDHFLALFDQVSHHVDIVNTVLPETLSAKAKTRLRVFSEFVS</sequence>
<dbReference type="AlphaFoldDB" id="A0AAV9Z6T8"/>
<name>A0AAV9Z6T8_9AGAR</name>
<comment type="caution">
    <text evidence="2">The sequence shown here is derived from an EMBL/GenBank/DDBJ whole genome shotgun (WGS) entry which is preliminary data.</text>
</comment>
<keyword evidence="3" id="KW-1185">Reference proteome</keyword>
<dbReference type="Proteomes" id="UP001362999">
    <property type="component" value="Unassembled WGS sequence"/>
</dbReference>
<evidence type="ECO:0000313" key="3">
    <source>
        <dbReference type="Proteomes" id="UP001362999"/>
    </source>
</evidence>